<dbReference type="GO" id="GO:0035145">
    <property type="term" value="C:exon-exon junction complex"/>
    <property type="evidence" value="ECO:0007669"/>
    <property type="project" value="TreeGrafter"/>
</dbReference>
<dbReference type="PANTHER" id="PTHR12839">
    <property type="entry name" value="NONSENSE-MEDIATED MRNA DECAY PROTEIN 2 UP-FRAMESHIFT SUPPRESSOR 2"/>
    <property type="match status" value="1"/>
</dbReference>
<dbReference type="Proteomes" id="UP001054857">
    <property type="component" value="Unassembled WGS sequence"/>
</dbReference>
<dbReference type="InterPro" id="IPR039762">
    <property type="entry name" value="Nmd2/UPF2"/>
</dbReference>
<evidence type="ECO:0000313" key="2">
    <source>
        <dbReference type="Proteomes" id="UP001054857"/>
    </source>
</evidence>
<name>A0AAD3E114_9CHLO</name>
<protein>
    <submittedName>
        <fullName evidence="1">Uncharacterized protein</fullName>
    </submittedName>
</protein>
<dbReference type="AlphaFoldDB" id="A0AAD3E114"/>
<keyword evidence="2" id="KW-1185">Reference proteome</keyword>
<dbReference type="PANTHER" id="PTHR12839:SF7">
    <property type="entry name" value="REGULATOR OF NONSENSE TRANSCRIPTS 2"/>
    <property type="match status" value="1"/>
</dbReference>
<gene>
    <name evidence="1" type="ORF">Agub_g11483</name>
</gene>
<organism evidence="1 2">
    <name type="scientific">Astrephomene gubernaculifera</name>
    <dbReference type="NCBI Taxonomy" id="47775"/>
    <lineage>
        <taxon>Eukaryota</taxon>
        <taxon>Viridiplantae</taxon>
        <taxon>Chlorophyta</taxon>
        <taxon>core chlorophytes</taxon>
        <taxon>Chlorophyceae</taxon>
        <taxon>CS clade</taxon>
        <taxon>Chlamydomonadales</taxon>
        <taxon>Astrephomenaceae</taxon>
        <taxon>Astrephomene</taxon>
    </lineage>
</organism>
<feature type="non-terminal residue" evidence="1">
    <location>
        <position position="186"/>
    </location>
</feature>
<proteinExistence type="predicted"/>
<accession>A0AAD3E114</accession>
<reference evidence="1 2" key="1">
    <citation type="journal article" date="2021" name="Sci. Rep.">
        <title>Genome sequencing of the multicellular alga Astrephomene provides insights into convergent evolution of germ-soma differentiation.</title>
        <authorList>
            <person name="Yamashita S."/>
            <person name="Yamamoto K."/>
            <person name="Matsuzaki R."/>
            <person name="Suzuki S."/>
            <person name="Yamaguchi H."/>
            <person name="Hirooka S."/>
            <person name="Minakuchi Y."/>
            <person name="Miyagishima S."/>
            <person name="Kawachi M."/>
            <person name="Toyoda A."/>
            <person name="Nozaki H."/>
        </authorList>
    </citation>
    <scope>NUCLEOTIDE SEQUENCE [LARGE SCALE GENOMIC DNA]</scope>
    <source>
        <strain evidence="1 2">NIES-4017</strain>
    </source>
</reference>
<feature type="non-terminal residue" evidence="1">
    <location>
        <position position="1"/>
    </location>
</feature>
<dbReference type="Gene3D" id="1.25.40.180">
    <property type="match status" value="1"/>
</dbReference>
<sequence>VGGAGPLLGLLKDLALPDYRRDRDAAVTSLTLLAAFARSAGELLLGQPPGGAAAAVPQQLAEQAESGGLPGDVAAALCQLRGEQEALQRELEARFVLPDTEAAQVTRVLDRALDSAASALSEDHRQLAALEAEHAALVNTRGDLPAEAAAEYERRRKAYESLHRAVSSLAEGLRRELPALAEDAFT</sequence>
<dbReference type="GO" id="GO:0000184">
    <property type="term" value="P:nuclear-transcribed mRNA catabolic process, nonsense-mediated decay"/>
    <property type="evidence" value="ECO:0007669"/>
    <property type="project" value="InterPro"/>
</dbReference>
<evidence type="ECO:0000313" key="1">
    <source>
        <dbReference type="EMBL" id="GFR49426.1"/>
    </source>
</evidence>
<dbReference type="GO" id="GO:0005737">
    <property type="term" value="C:cytoplasm"/>
    <property type="evidence" value="ECO:0007669"/>
    <property type="project" value="TreeGrafter"/>
</dbReference>
<comment type="caution">
    <text evidence="1">The sequence shown here is derived from an EMBL/GenBank/DDBJ whole genome shotgun (WGS) entry which is preliminary data.</text>
</comment>
<dbReference type="EMBL" id="BMAR01000030">
    <property type="protein sequence ID" value="GFR49426.1"/>
    <property type="molecule type" value="Genomic_DNA"/>
</dbReference>